<dbReference type="GO" id="GO:0005576">
    <property type="term" value="C:extracellular region"/>
    <property type="evidence" value="ECO:0007669"/>
    <property type="project" value="UniProtKB-SubCell"/>
</dbReference>
<comment type="catalytic activity">
    <reaction evidence="13">
        <text>Successive hydrolysis of beta-D-glucose units from the non-reducing ends of (1-&gt;3)-beta-D-glucans, releasing alpha-glucose.</text>
        <dbReference type="EC" id="3.2.1.58"/>
    </reaction>
</comment>
<comment type="cofactor">
    <cofactor evidence="1">
        <name>Mn(2+)</name>
        <dbReference type="ChEBI" id="CHEBI:29035"/>
    </cofactor>
</comment>
<evidence type="ECO:0000256" key="4">
    <source>
        <dbReference type="ARBA" id="ARBA00011245"/>
    </source>
</evidence>
<evidence type="ECO:0000256" key="16">
    <source>
        <dbReference type="ARBA" id="ARBA00041261"/>
    </source>
</evidence>
<protein>
    <recommendedName>
        <fullName evidence="15">glucan 1,3-beta-glucosidase</fullName>
        <ecNumber evidence="15">3.2.1.58</ecNumber>
    </recommendedName>
    <alternativeName>
        <fullName evidence="17">Exo-1,3-beta-glucanase 1</fullName>
    </alternativeName>
    <alternativeName>
        <fullName evidence="16">Exo-1,3-beta-glucanase A</fullName>
    </alternativeName>
</protein>
<dbReference type="GO" id="GO:0004338">
    <property type="term" value="F:glucan exo-1,3-beta-glucosidase activity"/>
    <property type="evidence" value="ECO:0007669"/>
    <property type="project" value="UniProtKB-EC"/>
</dbReference>
<comment type="similarity">
    <text evidence="3 18">Belongs to the glycosyl hydrolase 5 (cellulase A) family.</text>
</comment>
<dbReference type="EMBL" id="MVGC01000281">
    <property type="protein sequence ID" value="RJE20731.1"/>
    <property type="molecule type" value="Genomic_DNA"/>
</dbReference>
<dbReference type="FunFam" id="3.20.20.80:FF:000033">
    <property type="entry name" value="Glucan 1,3-beta-glucosidase A"/>
    <property type="match status" value="1"/>
</dbReference>
<comment type="subcellular location">
    <subcellularLocation>
        <location evidence="2">Secreted</location>
    </subcellularLocation>
</comment>
<gene>
    <name evidence="21" type="ORF">PHISCL_06926</name>
</gene>
<dbReference type="STRING" id="2070753.A0A3A2ZUP5"/>
<dbReference type="PANTHER" id="PTHR31297:SF1">
    <property type="entry name" value="GLUCAN 1,3-BETA-GLUCOSIDASE I_II-RELATED"/>
    <property type="match status" value="1"/>
</dbReference>
<keyword evidence="12" id="KW-0624">Polysaccharide degradation</keyword>
<evidence type="ECO:0000256" key="15">
    <source>
        <dbReference type="ARBA" id="ARBA00038929"/>
    </source>
</evidence>
<evidence type="ECO:0000256" key="8">
    <source>
        <dbReference type="ARBA" id="ARBA00023211"/>
    </source>
</evidence>
<feature type="chain" id="PRO_5017308571" description="glucan 1,3-beta-glucosidase" evidence="19">
    <location>
        <begin position="23"/>
        <end position="420"/>
    </location>
</feature>
<evidence type="ECO:0000256" key="6">
    <source>
        <dbReference type="ARBA" id="ARBA00022729"/>
    </source>
</evidence>
<comment type="caution">
    <text evidence="21">The sequence shown here is derived from an EMBL/GenBank/DDBJ whole genome shotgun (WGS) entry which is preliminary data.</text>
</comment>
<keyword evidence="8" id="KW-0464">Manganese</keyword>
<comment type="subunit">
    <text evidence="4">Monomer.</text>
</comment>
<evidence type="ECO:0000256" key="13">
    <source>
        <dbReference type="ARBA" id="ARBA00036824"/>
    </source>
</evidence>
<keyword evidence="7 18" id="KW-0378">Hydrolase</keyword>
<evidence type="ECO:0000256" key="2">
    <source>
        <dbReference type="ARBA" id="ARBA00004613"/>
    </source>
</evidence>
<dbReference type="InterPro" id="IPR017853">
    <property type="entry name" value="GH"/>
</dbReference>
<dbReference type="EC" id="3.2.1.58" evidence="15"/>
<feature type="signal peptide" evidence="19">
    <location>
        <begin position="1"/>
        <end position="22"/>
    </location>
</feature>
<keyword evidence="5" id="KW-0964">Secreted</keyword>
<evidence type="ECO:0000256" key="7">
    <source>
        <dbReference type="ARBA" id="ARBA00022801"/>
    </source>
</evidence>
<evidence type="ECO:0000256" key="17">
    <source>
        <dbReference type="ARBA" id="ARBA00041265"/>
    </source>
</evidence>
<evidence type="ECO:0000256" key="3">
    <source>
        <dbReference type="ARBA" id="ARBA00005641"/>
    </source>
</evidence>
<organism evidence="21 22">
    <name type="scientific">Aspergillus sclerotialis</name>
    <dbReference type="NCBI Taxonomy" id="2070753"/>
    <lineage>
        <taxon>Eukaryota</taxon>
        <taxon>Fungi</taxon>
        <taxon>Dikarya</taxon>
        <taxon>Ascomycota</taxon>
        <taxon>Pezizomycotina</taxon>
        <taxon>Eurotiomycetes</taxon>
        <taxon>Eurotiomycetidae</taxon>
        <taxon>Eurotiales</taxon>
        <taxon>Aspergillaceae</taxon>
        <taxon>Aspergillus</taxon>
        <taxon>Aspergillus subgen. Polypaecilum</taxon>
    </lineage>
</organism>
<evidence type="ECO:0000313" key="22">
    <source>
        <dbReference type="Proteomes" id="UP000266188"/>
    </source>
</evidence>
<dbReference type="InterPro" id="IPR050386">
    <property type="entry name" value="Glycosyl_hydrolase_5"/>
</dbReference>
<evidence type="ECO:0000256" key="18">
    <source>
        <dbReference type="RuleBase" id="RU361153"/>
    </source>
</evidence>
<dbReference type="GO" id="GO:0009251">
    <property type="term" value="P:glucan catabolic process"/>
    <property type="evidence" value="ECO:0007669"/>
    <property type="project" value="TreeGrafter"/>
</dbReference>
<evidence type="ECO:0000256" key="9">
    <source>
        <dbReference type="ARBA" id="ARBA00023277"/>
    </source>
</evidence>
<dbReference type="AlphaFoldDB" id="A0A3A2ZUP5"/>
<dbReference type="Gene3D" id="3.20.20.80">
    <property type="entry name" value="Glycosidases"/>
    <property type="match status" value="1"/>
</dbReference>
<dbReference type="GO" id="GO:0009986">
    <property type="term" value="C:cell surface"/>
    <property type="evidence" value="ECO:0007669"/>
    <property type="project" value="TreeGrafter"/>
</dbReference>
<reference evidence="22" key="1">
    <citation type="submission" date="2017-02" db="EMBL/GenBank/DDBJ databases">
        <authorList>
            <person name="Tafer H."/>
            <person name="Lopandic K."/>
        </authorList>
    </citation>
    <scope>NUCLEOTIDE SEQUENCE [LARGE SCALE GENOMIC DNA]</scope>
    <source>
        <strain evidence="22">CBS 366.77</strain>
    </source>
</reference>
<dbReference type="Pfam" id="PF00150">
    <property type="entry name" value="Cellulase"/>
    <property type="match status" value="1"/>
</dbReference>
<keyword evidence="9" id="KW-0119">Carbohydrate metabolism</keyword>
<keyword evidence="10 18" id="KW-0326">Glycosidase</keyword>
<dbReference type="InterPro" id="IPR001547">
    <property type="entry name" value="Glyco_hydro_5"/>
</dbReference>
<keyword evidence="22" id="KW-1185">Reference proteome</keyword>
<keyword evidence="11" id="KW-0961">Cell wall biogenesis/degradation</keyword>
<evidence type="ECO:0000256" key="19">
    <source>
        <dbReference type="SAM" id="SignalP"/>
    </source>
</evidence>
<dbReference type="GO" id="GO:0071555">
    <property type="term" value="P:cell wall organization"/>
    <property type="evidence" value="ECO:0007669"/>
    <property type="project" value="UniProtKB-KW"/>
</dbReference>
<dbReference type="Proteomes" id="UP000266188">
    <property type="component" value="Unassembled WGS sequence"/>
</dbReference>
<proteinExistence type="inferred from homology"/>
<evidence type="ECO:0000256" key="1">
    <source>
        <dbReference type="ARBA" id="ARBA00001936"/>
    </source>
</evidence>
<evidence type="ECO:0000256" key="12">
    <source>
        <dbReference type="ARBA" id="ARBA00023326"/>
    </source>
</evidence>
<evidence type="ECO:0000259" key="20">
    <source>
        <dbReference type="Pfam" id="PF00150"/>
    </source>
</evidence>
<evidence type="ECO:0000313" key="21">
    <source>
        <dbReference type="EMBL" id="RJE20731.1"/>
    </source>
</evidence>
<sequence>MLSKFPLNALFALPLLGSVALASPSRIRLESRDLDFDFNNEKVRGVNLGGWLLTEPWITPSLYDAAPDAAVDEWTYCETLGAEECKARLKKHWETFITQDDFEQIAQAGMNHVRIPIGYWAVSKFGDEPYVDGQLEYMDKAITWARETGLKVLVDLHGAPKSQNGFDNSGRRGPIQWKDQTTLDQTVDVFDKLAERYAKETDVVSSIEAINEPSITGGVPVEHVKEYYNKAFNTLRKYDDCTVLVLHDGFNQIDSWNGFLNGEFMNVVIETHQYHVFDSGLLSMDINSHVNAVCSLGSDHYDKTDKWALGGEWSGALTDCAKYLNGKGLGARYDGTYEGSSKIGSCEGKYQGTVAALPAEDKDNMRRFIEAQIEVYEHKNGWLFWTWKTEGAPEWDMQQLLEEGVFPNPVSQRTYGNQCS</sequence>
<evidence type="ECO:0000256" key="10">
    <source>
        <dbReference type="ARBA" id="ARBA00023295"/>
    </source>
</evidence>
<keyword evidence="6 19" id="KW-0732">Signal</keyword>
<dbReference type="OrthoDB" id="62120at2759"/>
<name>A0A3A2ZUP5_9EURO</name>
<accession>A0A3A2ZUP5</accession>
<evidence type="ECO:0000256" key="11">
    <source>
        <dbReference type="ARBA" id="ARBA00023316"/>
    </source>
</evidence>
<comment type="function">
    <text evidence="14">Beta-glucanases participate in the metabolism of beta-glucan, the main structural component of the cell wall. It could also function biosynthetically as a transglycosylase.</text>
</comment>
<dbReference type="SUPFAM" id="SSF51445">
    <property type="entry name" value="(Trans)glycosidases"/>
    <property type="match status" value="1"/>
</dbReference>
<evidence type="ECO:0000256" key="14">
    <source>
        <dbReference type="ARBA" id="ARBA00037254"/>
    </source>
</evidence>
<evidence type="ECO:0000256" key="5">
    <source>
        <dbReference type="ARBA" id="ARBA00022525"/>
    </source>
</evidence>
<feature type="domain" description="Glycoside hydrolase family 5" evidence="20">
    <location>
        <begin position="89"/>
        <end position="281"/>
    </location>
</feature>
<dbReference type="PANTHER" id="PTHR31297">
    <property type="entry name" value="GLUCAN ENDO-1,6-BETA-GLUCOSIDASE B"/>
    <property type="match status" value="1"/>
</dbReference>